<name>A0ABC8U2X9_9AQUA</name>
<protein>
    <submittedName>
        <fullName evidence="1">Uncharacterized protein</fullName>
    </submittedName>
</protein>
<sequence>MTIQHSLMTPVKVSTICSVKKLKLGVPSEKEWLRCLLAFEWNTSCFNAVPDQHWEPACSSAGSTRRPFHLFELLALKDIQ</sequence>
<gene>
    <name evidence="1" type="ORF">ILEXP_LOCUS45478</name>
</gene>
<accession>A0ABC8U2X9</accession>
<dbReference type="AlphaFoldDB" id="A0ABC8U2X9"/>
<evidence type="ECO:0000313" key="1">
    <source>
        <dbReference type="EMBL" id="CAK9175670.1"/>
    </source>
</evidence>
<dbReference type="Proteomes" id="UP001642360">
    <property type="component" value="Unassembled WGS sequence"/>
</dbReference>
<dbReference type="EMBL" id="CAUOFW020006672">
    <property type="protein sequence ID" value="CAK9175670.1"/>
    <property type="molecule type" value="Genomic_DNA"/>
</dbReference>
<reference evidence="1 2" key="1">
    <citation type="submission" date="2024-02" db="EMBL/GenBank/DDBJ databases">
        <authorList>
            <person name="Vignale AGUSTIN F."/>
            <person name="Sosa J E."/>
            <person name="Modenutti C."/>
        </authorList>
    </citation>
    <scope>NUCLEOTIDE SEQUENCE [LARGE SCALE GENOMIC DNA]</scope>
</reference>
<organism evidence="1 2">
    <name type="scientific">Ilex paraguariensis</name>
    <name type="common">yerba mate</name>
    <dbReference type="NCBI Taxonomy" id="185542"/>
    <lineage>
        <taxon>Eukaryota</taxon>
        <taxon>Viridiplantae</taxon>
        <taxon>Streptophyta</taxon>
        <taxon>Embryophyta</taxon>
        <taxon>Tracheophyta</taxon>
        <taxon>Spermatophyta</taxon>
        <taxon>Magnoliopsida</taxon>
        <taxon>eudicotyledons</taxon>
        <taxon>Gunneridae</taxon>
        <taxon>Pentapetalae</taxon>
        <taxon>asterids</taxon>
        <taxon>campanulids</taxon>
        <taxon>Aquifoliales</taxon>
        <taxon>Aquifoliaceae</taxon>
        <taxon>Ilex</taxon>
    </lineage>
</organism>
<keyword evidence="2" id="KW-1185">Reference proteome</keyword>
<comment type="caution">
    <text evidence="1">The sequence shown here is derived from an EMBL/GenBank/DDBJ whole genome shotgun (WGS) entry which is preliminary data.</text>
</comment>
<proteinExistence type="predicted"/>
<evidence type="ECO:0000313" key="2">
    <source>
        <dbReference type="Proteomes" id="UP001642360"/>
    </source>
</evidence>